<protein>
    <recommendedName>
        <fullName evidence="4">GIY-YIG homing endonuclease</fullName>
    </recommendedName>
</protein>
<dbReference type="AlphaFoldDB" id="A0AAV7FZD8"/>
<comment type="caution">
    <text evidence="2">The sequence shown here is derived from an EMBL/GenBank/DDBJ whole genome shotgun (WGS) entry which is preliminary data.</text>
</comment>
<sequence>MLNLPDINTLHYKIHYLNKYVDEEYLFKVGLSTKVERSHAHMLKKSAKVLKVIVHTSKIPLKQLKNEGDPQASSKKKKGEYKKKYDGKIKEIKVVEKQQVECRAKLIIMATSASLQNQQMDRIHIELVDAQAMINQHVKDQQILEEKITAIEDENKRLQSLLSEKEAKSKLKLSPSKVIEEFNKSVAFKMIVQDQIQEALNHIYDVEVKILKLECMEEGFI</sequence>
<feature type="coiled-coil region" evidence="1">
    <location>
        <begin position="134"/>
        <end position="171"/>
    </location>
</feature>
<evidence type="ECO:0008006" key="4">
    <source>
        <dbReference type="Google" id="ProtNLM"/>
    </source>
</evidence>
<accession>A0AAV7FZD8</accession>
<keyword evidence="3" id="KW-1185">Reference proteome</keyword>
<evidence type="ECO:0000313" key="2">
    <source>
        <dbReference type="EMBL" id="KAH0448774.1"/>
    </source>
</evidence>
<name>A0AAV7FZD8_DENCH</name>
<keyword evidence="1" id="KW-0175">Coiled coil</keyword>
<dbReference type="EMBL" id="JAGFBR010000019">
    <property type="protein sequence ID" value="KAH0448774.1"/>
    <property type="molecule type" value="Genomic_DNA"/>
</dbReference>
<proteinExistence type="predicted"/>
<evidence type="ECO:0000313" key="3">
    <source>
        <dbReference type="Proteomes" id="UP000775213"/>
    </source>
</evidence>
<evidence type="ECO:0000256" key="1">
    <source>
        <dbReference type="SAM" id="Coils"/>
    </source>
</evidence>
<gene>
    <name evidence="2" type="ORF">IEQ34_022574</name>
</gene>
<dbReference type="Proteomes" id="UP000775213">
    <property type="component" value="Unassembled WGS sequence"/>
</dbReference>
<organism evidence="2 3">
    <name type="scientific">Dendrobium chrysotoxum</name>
    <name type="common">Orchid</name>
    <dbReference type="NCBI Taxonomy" id="161865"/>
    <lineage>
        <taxon>Eukaryota</taxon>
        <taxon>Viridiplantae</taxon>
        <taxon>Streptophyta</taxon>
        <taxon>Embryophyta</taxon>
        <taxon>Tracheophyta</taxon>
        <taxon>Spermatophyta</taxon>
        <taxon>Magnoliopsida</taxon>
        <taxon>Liliopsida</taxon>
        <taxon>Asparagales</taxon>
        <taxon>Orchidaceae</taxon>
        <taxon>Epidendroideae</taxon>
        <taxon>Malaxideae</taxon>
        <taxon>Dendrobiinae</taxon>
        <taxon>Dendrobium</taxon>
    </lineage>
</organism>
<reference evidence="2 3" key="1">
    <citation type="journal article" date="2021" name="Hortic Res">
        <title>Chromosome-scale assembly of the Dendrobium chrysotoxum genome enhances the understanding of orchid evolution.</title>
        <authorList>
            <person name="Zhang Y."/>
            <person name="Zhang G.Q."/>
            <person name="Zhang D."/>
            <person name="Liu X.D."/>
            <person name="Xu X.Y."/>
            <person name="Sun W.H."/>
            <person name="Yu X."/>
            <person name="Zhu X."/>
            <person name="Wang Z.W."/>
            <person name="Zhao X."/>
            <person name="Zhong W.Y."/>
            <person name="Chen H."/>
            <person name="Yin W.L."/>
            <person name="Huang T."/>
            <person name="Niu S.C."/>
            <person name="Liu Z.J."/>
        </authorList>
    </citation>
    <scope>NUCLEOTIDE SEQUENCE [LARGE SCALE GENOMIC DNA]</scope>
    <source>
        <strain evidence="2">Lindl</strain>
    </source>
</reference>